<dbReference type="InterPro" id="IPR013783">
    <property type="entry name" value="Ig-like_fold"/>
</dbReference>
<keyword evidence="5 8" id="KW-0472">Membrane</keyword>
<dbReference type="InterPro" id="IPR003599">
    <property type="entry name" value="Ig_sub"/>
</dbReference>
<dbReference type="RefSeq" id="XP_026122428.1">
    <property type="nucleotide sequence ID" value="XM_026266643.1"/>
</dbReference>
<keyword evidence="8" id="KW-0812">Transmembrane</keyword>
<protein>
    <submittedName>
        <fullName evidence="11">Immune-type receptor 12</fullName>
    </submittedName>
</protein>
<evidence type="ECO:0000313" key="10">
    <source>
        <dbReference type="Proteomes" id="UP000515129"/>
    </source>
</evidence>
<keyword evidence="3" id="KW-0732">Signal</keyword>
<dbReference type="InterPro" id="IPR007110">
    <property type="entry name" value="Ig-like_dom"/>
</dbReference>
<dbReference type="InterPro" id="IPR052051">
    <property type="entry name" value="TCR_complex_component"/>
</dbReference>
<dbReference type="SMART" id="SM00409">
    <property type="entry name" value="IG"/>
    <property type="match status" value="2"/>
</dbReference>
<comment type="subcellular location">
    <subcellularLocation>
        <location evidence="1">Cell membrane</location>
    </subcellularLocation>
</comment>
<dbReference type="PANTHER" id="PTHR19433:SF133">
    <property type="entry name" value="IMMUNE-TYPE RECEPTOR 5 PRECURSOR-RELATED"/>
    <property type="match status" value="1"/>
</dbReference>
<evidence type="ECO:0000259" key="9">
    <source>
        <dbReference type="PROSITE" id="PS50835"/>
    </source>
</evidence>
<feature type="transmembrane region" description="Helical" evidence="8">
    <location>
        <begin position="313"/>
        <end position="334"/>
    </location>
</feature>
<evidence type="ECO:0000256" key="3">
    <source>
        <dbReference type="ARBA" id="ARBA00022729"/>
    </source>
</evidence>
<evidence type="ECO:0000313" key="11">
    <source>
        <dbReference type="RefSeq" id="XP_026122428.1"/>
    </source>
</evidence>
<feature type="transmembrane region" description="Helical" evidence="8">
    <location>
        <begin position="44"/>
        <end position="67"/>
    </location>
</feature>
<dbReference type="OrthoDB" id="6370831at2759"/>
<dbReference type="Proteomes" id="UP000515129">
    <property type="component" value="Chromosome 7"/>
</dbReference>
<keyword evidence="8" id="KW-1133">Transmembrane helix</keyword>
<name>A0A6P6PMY3_CARAU</name>
<organism evidence="10 11">
    <name type="scientific">Carassius auratus</name>
    <name type="common">Goldfish</name>
    <dbReference type="NCBI Taxonomy" id="7957"/>
    <lineage>
        <taxon>Eukaryota</taxon>
        <taxon>Metazoa</taxon>
        <taxon>Chordata</taxon>
        <taxon>Craniata</taxon>
        <taxon>Vertebrata</taxon>
        <taxon>Euteleostomi</taxon>
        <taxon>Actinopterygii</taxon>
        <taxon>Neopterygii</taxon>
        <taxon>Teleostei</taxon>
        <taxon>Ostariophysi</taxon>
        <taxon>Cypriniformes</taxon>
        <taxon>Cyprinidae</taxon>
        <taxon>Cyprininae</taxon>
        <taxon>Carassius</taxon>
    </lineage>
</organism>
<feature type="domain" description="Ig-like" evidence="9">
    <location>
        <begin position="206"/>
        <end position="306"/>
    </location>
</feature>
<dbReference type="GO" id="GO:0002376">
    <property type="term" value="P:immune system process"/>
    <property type="evidence" value="ECO:0007669"/>
    <property type="project" value="UniProtKB-KW"/>
</dbReference>
<keyword evidence="11" id="KW-0675">Receptor</keyword>
<dbReference type="InterPro" id="IPR013106">
    <property type="entry name" value="Ig_V-set"/>
</dbReference>
<dbReference type="KEGG" id="caua:113105538"/>
<reference evidence="11" key="1">
    <citation type="submission" date="2025-08" db="UniProtKB">
        <authorList>
            <consortium name="RefSeq"/>
        </authorList>
    </citation>
    <scope>IDENTIFICATION</scope>
    <source>
        <strain evidence="11">Wakin</strain>
        <tissue evidence="11">Muscle</tissue>
    </source>
</reference>
<sequence length="403" mass="45365">MTTANHMSFKSERQVLTPLNPDLSHPHVLQTLHKMLPNAQRTSTMFKVLLIFFLPLRTGFIASAAVVQKKVLETFTAGETITLECFISQDHENYFSWFKQSLGEAPKCILSLYADTLTPTLYGDFKNDKRFTVLKQGDLFVLTIKDAKPSDTGIYYCGSRDYDLITFSSGLFLSYKGVNTRQHHIKQFLSDMDSGTWVNEYAFNPGDSVNLHCSVLTEKCVGDHNIYWFRHESGDTHPGIIYKHGNINDQCEKSSEKDSHVQSCIYNLPKKNLSLTDAGTYYCAVATCGEILFGNGSRLEIGEPISEFVWTDLMVPVLVATNILWLAIIAFLLCKRVHKRQKGFSDTQPLQTTLSSSPANEDVAEELSYAAVHFSGRNSSRHETERSSYSHVVYSTARCSSIK</sequence>
<evidence type="ECO:0000256" key="6">
    <source>
        <dbReference type="ARBA" id="ARBA00023157"/>
    </source>
</evidence>
<evidence type="ECO:0000256" key="7">
    <source>
        <dbReference type="ARBA" id="ARBA00023180"/>
    </source>
</evidence>
<dbReference type="SUPFAM" id="SSF48726">
    <property type="entry name" value="Immunoglobulin"/>
    <property type="match status" value="2"/>
</dbReference>
<dbReference type="SMART" id="SM00406">
    <property type="entry name" value="IGv"/>
    <property type="match status" value="2"/>
</dbReference>
<dbReference type="PROSITE" id="PS50835">
    <property type="entry name" value="IG_LIKE"/>
    <property type="match status" value="2"/>
</dbReference>
<feature type="domain" description="Ig-like" evidence="9">
    <location>
        <begin position="55"/>
        <end position="168"/>
    </location>
</feature>
<keyword evidence="2" id="KW-1003">Cell membrane</keyword>
<keyword evidence="10" id="KW-1185">Reference proteome</keyword>
<dbReference type="PANTHER" id="PTHR19433">
    <property type="entry name" value="T-CELL RECEPTOR ALPHA CHAIN V REGION-RELATED"/>
    <property type="match status" value="1"/>
</dbReference>
<evidence type="ECO:0000256" key="2">
    <source>
        <dbReference type="ARBA" id="ARBA00022475"/>
    </source>
</evidence>
<dbReference type="CDD" id="cd00099">
    <property type="entry name" value="IgV"/>
    <property type="match status" value="2"/>
</dbReference>
<dbReference type="GO" id="GO:0005886">
    <property type="term" value="C:plasma membrane"/>
    <property type="evidence" value="ECO:0007669"/>
    <property type="project" value="UniProtKB-SubCell"/>
</dbReference>
<dbReference type="Pfam" id="PF07686">
    <property type="entry name" value="V-set"/>
    <property type="match status" value="2"/>
</dbReference>
<evidence type="ECO:0000256" key="4">
    <source>
        <dbReference type="ARBA" id="ARBA00022859"/>
    </source>
</evidence>
<gene>
    <name evidence="11" type="primary">nitr12</name>
</gene>
<evidence type="ECO:0000256" key="5">
    <source>
        <dbReference type="ARBA" id="ARBA00023136"/>
    </source>
</evidence>
<evidence type="ECO:0000256" key="8">
    <source>
        <dbReference type="SAM" id="Phobius"/>
    </source>
</evidence>
<dbReference type="GO" id="GO:0009617">
    <property type="term" value="P:response to bacterium"/>
    <property type="evidence" value="ECO:0007669"/>
    <property type="project" value="TreeGrafter"/>
</dbReference>
<proteinExistence type="predicted"/>
<dbReference type="InterPro" id="IPR036179">
    <property type="entry name" value="Ig-like_dom_sf"/>
</dbReference>
<keyword evidence="7" id="KW-0325">Glycoprotein</keyword>
<dbReference type="CTD" id="557932"/>
<keyword evidence="6" id="KW-1015">Disulfide bond</keyword>
<dbReference type="AlphaFoldDB" id="A0A6P6PMY3"/>
<dbReference type="Gene3D" id="2.60.40.10">
    <property type="entry name" value="Immunoglobulins"/>
    <property type="match status" value="2"/>
</dbReference>
<accession>A0A6P6PMY3</accession>
<keyword evidence="4" id="KW-0391">Immunity</keyword>
<evidence type="ECO:0000256" key="1">
    <source>
        <dbReference type="ARBA" id="ARBA00004236"/>
    </source>
</evidence>
<dbReference type="SMR" id="A0A6P6PMY3"/>